<feature type="compositionally biased region" description="Basic and acidic residues" evidence="4">
    <location>
        <begin position="1"/>
        <end position="13"/>
    </location>
</feature>
<evidence type="ECO:0000256" key="3">
    <source>
        <dbReference type="ARBA" id="ARBA00012756"/>
    </source>
</evidence>
<evidence type="ECO:0000313" key="6">
    <source>
        <dbReference type="EMBL" id="RYQ98529.1"/>
    </source>
</evidence>
<dbReference type="Proteomes" id="UP000289738">
    <property type="component" value="Chromosome B07"/>
</dbReference>
<dbReference type="Gene3D" id="2.60.120.260">
    <property type="entry name" value="Galactose-binding domain-like"/>
    <property type="match status" value="1"/>
</dbReference>
<evidence type="ECO:0000256" key="1">
    <source>
        <dbReference type="ARBA" id="ARBA00001412"/>
    </source>
</evidence>
<evidence type="ECO:0000256" key="2">
    <source>
        <dbReference type="ARBA" id="ARBA00009809"/>
    </source>
</evidence>
<dbReference type="AlphaFoldDB" id="A0A444Y9C5"/>
<comment type="caution">
    <text evidence="6">The sequence shown here is derived from an EMBL/GenBank/DDBJ whole genome shotgun (WGS) entry which is preliminary data.</text>
</comment>
<name>A0A444Y9C5_ARAHY</name>
<dbReference type="InterPro" id="IPR001944">
    <property type="entry name" value="Glycoside_Hdrlase_35"/>
</dbReference>
<dbReference type="InterPro" id="IPR017853">
    <property type="entry name" value="GH"/>
</dbReference>
<dbReference type="PANTHER" id="PTHR23421">
    <property type="entry name" value="BETA-GALACTOSIDASE RELATED"/>
    <property type="match status" value="1"/>
</dbReference>
<dbReference type="Gene3D" id="3.20.20.80">
    <property type="entry name" value="Glycosidases"/>
    <property type="match status" value="1"/>
</dbReference>
<proteinExistence type="inferred from homology"/>
<evidence type="ECO:0000256" key="4">
    <source>
        <dbReference type="SAM" id="MobiDB-lite"/>
    </source>
</evidence>
<protein>
    <recommendedName>
        <fullName evidence="3">beta-galactosidase</fullName>
        <ecNumber evidence="3">3.2.1.23</ecNumber>
    </recommendedName>
</protein>
<sequence length="110" mass="12224">MENKALKQRDINKHFPGPHFDPPPKDKVREMMKIENEYGPERRAMGAAGHAYINWAANMAVELGTGVPWVETDAPDPMYHGGTNFGRSAGGPFITTSYDYDAPIDEFVAI</sequence>
<reference evidence="6 7" key="1">
    <citation type="submission" date="2019-01" db="EMBL/GenBank/DDBJ databases">
        <title>Sequencing of cultivated peanut Arachis hypogaea provides insights into genome evolution and oil improvement.</title>
        <authorList>
            <person name="Chen X."/>
        </authorList>
    </citation>
    <scope>NUCLEOTIDE SEQUENCE [LARGE SCALE GENOMIC DNA]</scope>
    <source>
        <strain evidence="7">cv. Fuhuasheng</strain>
        <tissue evidence="6">Leaves</tissue>
    </source>
</reference>
<organism evidence="6 7">
    <name type="scientific">Arachis hypogaea</name>
    <name type="common">Peanut</name>
    <dbReference type="NCBI Taxonomy" id="3818"/>
    <lineage>
        <taxon>Eukaryota</taxon>
        <taxon>Viridiplantae</taxon>
        <taxon>Streptophyta</taxon>
        <taxon>Embryophyta</taxon>
        <taxon>Tracheophyta</taxon>
        <taxon>Spermatophyta</taxon>
        <taxon>Magnoliopsida</taxon>
        <taxon>eudicotyledons</taxon>
        <taxon>Gunneridae</taxon>
        <taxon>Pentapetalae</taxon>
        <taxon>rosids</taxon>
        <taxon>fabids</taxon>
        <taxon>Fabales</taxon>
        <taxon>Fabaceae</taxon>
        <taxon>Papilionoideae</taxon>
        <taxon>50 kb inversion clade</taxon>
        <taxon>dalbergioids sensu lato</taxon>
        <taxon>Dalbergieae</taxon>
        <taxon>Pterocarpus clade</taxon>
        <taxon>Arachis</taxon>
    </lineage>
</organism>
<comment type="catalytic activity">
    <reaction evidence="1">
        <text>Hydrolysis of terminal non-reducing beta-D-galactose residues in beta-D-galactosides.</text>
        <dbReference type="EC" id="3.2.1.23"/>
    </reaction>
</comment>
<dbReference type="Pfam" id="PF01301">
    <property type="entry name" value="Glyco_hydro_35"/>
    <property type="match status" value="1"/>
</dbReference>
<dbReference type="InterPro" id="IPR031330">
    <property type="entry name" value="Gly_Hdrlase_35_cat"/>
</dbReference>
<feature type="domain" description="Glycoside hydrolase 35 catalytic" evidence="5">
    <location>
        <begin position="78"/>
        <end position="107"/>
    </location>
</feature>
<dbReference type="EC" id="3.2.1.23" evidence="3"/>
<dbReference type="GO" id="GO:0005975">
    <property type="term" value="P:carbohydrate metabolic process"/>
    <property type="evidence" value="ECO:0007669"/>
    <property type="project" value="InterPro"/>
</dbReference>
<evidence type="ECO:0000259" key="5">
    <source>
        <dbReference type="Pfam" id="PF01301"/>
    </source>
</evidence>
<dbReference type="SUPFAM" id="SSF51445">
    <property type="entry name" value="(Trans)glycosidases"/>
    <property type="match status" value="1"/>
</dbReference>
<dbReference type="GO" id="GO:0004565">
    <property type="term" value="F:beta-galactosidase activity"/>
    <property type="evidence" value="ECO:0007669"/>
    <property type="project" value="UniProtKB-EC"/>
</dbReference>
<keyword evidence="7" id="KW-1185">Reference proteome</keyword>
<feature type="region of interest" description="Disordered" evidence="4">
    <location>
        <begin position="1"/>
        <end position="26"/>
    </location>
</feature>
<comment type="similarity">
    <text evidence="2">Belongs to the glycosyl hydrolase 35 family.</text>
</comment>
<gene>
    <name evidence="6" type="ORF">Ahy_B07g086266</name>
</gene>
<accession>A0A444Y9C5</accession>
<dbReference type="EMBL" id="SDMP01000017">
    <property type="protein sequence ID" value="RYQ98529.1"/>
    <property type="molecule type" value="Genomic_DNA"/>
</dbReference>
<evidence type="ECO:0000313" key="7">
    <source>
        <dbReference type="Proteomes" id="UP000289738"/>
    </source>
</evidence>
<dbReference type="STRING" id="3818.A0A444Y9C5"/>